<evidence type="ECO:0000313" key="8">
    <source>
        <dbReference type="Proteomes" id="UP000246077"/>
    </source>
</evidence>
<evidence type="ECO:0000256" key="1">
    <source>
        <dbReference type="ARBA" id="ARBA00022603"/>
    </source>
</evidence>
<evidence type="ECO:0000256" key="5">
    <source>
        <dbReference type="PROSITE-ProRule" id="PRU01023"/>
    </source>
</evidence>
<keyword evidence="8" id="KW-1185">Reference proteome</keyword>
<proteinExistence type="inferred from homology"/>
<evidence type="ECO:0000256" key="4">
    <source>
        <dbReference type="ARBA" id="ARBA00022884"/>
    </source>
</evidence>
<dbReference type="SUPFAM" id="SSF48013">
    <property type="entry name" value="NusB-like"/>
    <property type="match status" value="1"/>
</dbReference>
<dbReference type="EMBL" id="QGLF01000002">
    <property type="protein sequence ID" value="PWR21970.1"/>
    <property type="molecule type" value="Genomic_DNA"/>
</dbReference>
<dbReference type="OrthoDB" id="9810297at2"/>
<gene>
    <name evidence="7" type="ORF">DKG75_08300</name>
</gene>
<keyword evidence="1 5" id="KW-0489">Methyltransferase</keyword>
<dbReference type="InterPro" id="IPR035926">
    <property type="entry name" value="NusB-like_sf"/>
</dbReference>
<evidence type="ECO:0000259" key="6">
    <source>
        <dbReference type="PROSITE" id="PS51686"/>
    </source>
</evidence>
<dbReference type="GO" id="GO:0006355">
    <property type="term" value="P:regulation of DNA-templated transcription"/>
    <property type="evidence" value="ECO:0007669"/>
    <property type="project" value="InterPro"/>
</dbReference>
<comment type="similarity">
    <text evidence="5">Belongs to the class I-like SAM-binding methyltransferase superfamily. RsmB/NOP family.</text>
</comment>
<dbReference type="FunFam" id="3.40.50.150:FF:000257">
    <property type="entry name" value="16S rRNA methyltransferase"/>
    <property type="match status" value="1"/>
</dbReference>
<accession>A0A317E6S1</accession>
<dbReference type="GO" id="GO:0008173">
    <property type="term" value="F:RNA methyltransferase activity"/>
    <property type="evidence" value="ECO:0007669"/>
    <property type="project" value="InterPro"/>
</dbReference>
<dbReference type="PRINTS" id="PR02008">
    <property type="entry name" value="RCMTFAMILY"/>
</dbReference>
<dbReference type="InterPro" id="IPR006027">
    <property type="entry name" value="NusB_RsmB_TIM44"/>
</dbReference>
<dbReference type="InterPro" id="IPR001678">
    <property type="entry name" value="MeTrfase_RsmB-F_NOP2_dom"/>
</dbReference>
<dbReference type="Pfam" id="PF01189">
    <property type="entry name" value="Methyltr_RsmB-F"/>
    <property type="match status" value="1"/>
</dbReference>
<feature type="active site" description="Nucleophile" evidence="5">
    <location>
        <position position="371"/>
    </location>
</feature>
<dbReference type="Proteomes" id="UP000246077">
    <property type="component" value="Unassembled WGS sequence"/>
</dbReference>
<feature type="binding site" evidence="5">
    <location>
        <position position="276"/>
    </location>
    <ligand>
        <name>S-adenosyl-L-methionine</name>
        <dbReference type="ChEBI" id="CHEBI:59789"/>
    </ligand>
</feature>
<feature type="binding site" evidence="5">
    <location>
        <position position="318"/>
    </location>
    <ligand>
        <name>S-adenosyl-L-methionine</name>
        <dbReference type="ChEBI" id="CHEBI:59789"/>
    </ligand>
</feature>
<dbReference type="Gene3D" id="3.40.50.150">
    <property type="entry name" value="Vaccinia Virus protein VP39"/>
    <property type="match status" value="1"/>
</dbReference>
<dbReference type="GO" id="GO:0001510">
    <property type="term" value="P:RNA methylation"/>
    <property type="evidence" value="ECO:0007669"/>
    <property type="project" value="InterPro"/>
</dbReference>
<dbReference type="InterPro" id="IPR049560">
    <property type="entry name" value="MeTrfase_RsmB-F_NOP2_cat"/>
</dbReference>
<dbReference type="Pfam" id="PF01029">
    <property type="entry name" value="NusB"/>
    <property type="match status" value="1"/>
</dbReference>
<organism evidence="7 8">
    <name type="scientific">Zavarzinia compransoris</name>
    <dbReference type="NCBI Taxonomy" id="1264899"/>
    <lineage>
        <taxon>Bacteria</taxon>
        <taxon>Pseudomonadati</taxon>
        <taxon>Pseudomonadota</taxon>
        <taxon>Alphaproteobacteria</taxon>
        <taxon>Rhodospirillales</taxon>
        <taxon>Zavarziniaceae</taxon>
        <taxon>Zavarzinia</taxon>
    </lineage>
</organism>
<sequence length="439" mass="45483">MTDPAPAGLSPAGVAARFAALGLIEAVIARDLPLDEAVDQSAALPRLEPRDRAFAHALAAAAIRSWGFLHAVVDRCLDRPGGHLPDRLRAILALGAAQLLILKVPPHAAVGATVQLVDGGLARLKGLANAVLRRLDREGGTITAGLDRALLSTPDWLFQGWVAAYGAETAAAIAAAHQLEPPLDLTLKPGLDRADWAARLGAEVLPTGSLRLAGSGRVTDLPGYAEGAWWVQDAAAALPARLFGDVAGARVIDLCAAPGGKTAQLAAAGAVVTAVDQARGRVERLNENLARLGLAAETVVADVAAWRPADKVPFVLLDAPCSATGTLRRNPDIALHRGVEDTRALARIQGKLLRAAIDMLAPGGTLVFCTCSIEPREGPGVIETALGAGAPLRRAPIRPDEVPGLAAAINPAGDLRTLPSLWPERGGLDGFFASRLVRV</sequence>
<dbReference type="InterPro" id="IPR029063">
    <property type="entry name" value="SAM-dependent_MTases_sf"/>
</dbReference>
<dbReference type="PANTHER" id="PTHR22807">
    <property type="entry name" value="NOP2 YEAST -RELATED NOL1/NOP2/FMU SUN DOMAIN-CONTAINING"/>
    <property type="match status" value="1"/>
</dbReference>
<evidence type="ECO:0000313" key="7">
    <source>
        <dbReference type="EMBL" id="PWR21970.1"/>
    </source>
</evidence>
<feature type="binding site" evidence="5">
    <location>
        <begin position="255"/>
        <end position="261"/>
    </location>
    <ligand>
        <name>S-adenosyl-L-methionine</name>
        <dbReference type="ChEBI" id="CHEBI:59789"/>
    </ligand>
</feature>
<dbReference type="PANTHER" id="PTHR22807:SF61">
    <property type="entry name" value="NOL1_NOP2_SUN FAMILY PROTEIN _ ANTITERMINATION NUSB DOMAIN-CONTAINING PROTEIN"/>
    <property type="match status" value="1"/>
</dbReference>
<protein>
    <recommendedName>
        <fullName evidence="6">SAM-dependent MTase RsmB/NOP-type domain-containing protein</fullName>
    </recommendedName>
</protein>
<dbReference type="SUPFAM" id="SSF53335">
    <property type="entry name" value="S-adenosyl-L-methionine-dependent methyltransferases"/>
    <property type="match status" value="1"/>
</dbReference>
<comment type="caution">
    <text evidence="7">The sequence shown here is derived from an EMBL/GenBank/DDBJ whole genome shotgun (WGS) entry which is preliminary data.</text>
</comment>
<feature type="binding site" evidence="5">
    <location>
        <position position="302"/>
    </location>
    <ligand>
        <name>S-adenosyl-L-methionine</name>
        <dbReference type="ChEBI" id="CHEBI:59789"/>
    </ligand>
</feature>
<dbReference type="PROSITE" id="PS51686">
    <property type="entry name" value="SAM_MT_RSMB_NOP"/>
    <property type="match status" value="1"/>
</dbReference>
<feature type="domain" description="SAM-dependent MTase RsmB/NOP-type" evidence="6">
    <location>
        <begin position="158"/>
        <end position="439"/>
    </location>
</feature>
<dbReference type="Gene3D" id="1.10.940.10">
    <property type="entry name" value="NusB-like"/>
    <property type="match status" value="1"/>
</dbReference>
<name>A0A317E6S1_9PROT</name>
<dbReference type="InterPro" id="IPR023267">
    <property type="entry name" value="RCMT"/>
</dbReference>
<keyword evidence="3 5" id="KW-0949">S-adenosyl-L-methionine</keyword>
<dbReference type="GO" id="GO:0003723">
    <property type="term" value="F:RNA binding"/>
    <property type="evidence" value="ECO:0007669"/>
    <property type="project" value="UniProtKB-UniRule"/>
</dbReference>
<dbReference type="AlphaFoldDB" id="A0A317E6S1"/>
<reference evidence="8" key="1">
    <citation type="submission" date="2018-05" db="EMBL/GenBank/DDBJ databases">
        <title>Zavarzinia sp. HR-AS.</title>
        <authorList>
            <person name="Lee Y."/>
            <person name="Jeon C.O."/>
        </authorList>
    </citation>
    <scope>NUCLEOTIDE SEQUENCE [LARGE SCALE GENOMIC DNA]</scope>
    <source>
        <strain evidence="8">DSM 1231</strain>
    </source>
</reference>
<keyword evidence="4 5" id="KW-0694">RNA-binding</keyword>
<evidence type="ECO:0000256" key="3">
    <source>
        <dbReference type="ARBA" id="ARBA00022691"/>
    </source>
</evidence>
<dbReference type="RefSeq" id="WP_109920615.1">
    <property type="nucleotide sequence ID" value="NZ_QGLF01000002.1"/>
</dbReference>
<evidence type="ECO:0000256" key="2">
    <source>
        <dbReference type="ARBA" id="ARBA00022679"/>
    </source>
</evidence>
<keyword evidence="2 5" id="KW-0808">Transferase</keyword>